<dbReference type="InterPro" id="IPR011893">
    <property type="entry name" value="Selenoprotein_Rdx-typ"/>
</dbReference>
<gene>
    <name evidence="2" type="ORF">LAFE_0B00540G</name>
</gene>
<dbReference type="Proteomes" id="UP000190831">
    <property type="component" value="Chromosome B"/>
</dbReference>
<dbReference type="Gene3D" id="3.40.30.10">
    <property type="entry name" value="Glutaredoxin"/>
    <property type="match status" value="1"/>
</dbReference>
<dbReference type="NCBIfam" id="TIGR02174">
    <property type="entry name" value="CXXU_selWTH"/>
    <property type="match status" value="1"/>
</dbReference>
<evidence type="ECO:0000313" key="3">
    <source>
        <dbReference type="Proteomes" id="UP000190831"/>
    </source>
</evidence>
<dbReference type="AlphaFoldDB" id="A0A1G4M7H1"/>
<dbReference type="InterPro" id="IPR036249">
    <property type="entry name" value="Thioredoxin-like_sf"/>
</dbReference>
<dbReference type="Pfam" id="PF10262">
    <property type="entry name" value="Rdx"/>
    <property type="match status" value="1"/>
</dbReference>
<dbReference type="OMA" id="EYCTQCR"/>
<name>A0A1G4M7H1_LACFM</name>
<organism evidence="2 3">
    <name type="scientific">Lachancea fermentati</name>
    <name type="common">Zygosaccharomyces fermentati</name>
    <dbReference type="NCBI Taxonomy" id="4955"/>
    <lineage>
        <taxon>Eukaryota</taxon>
        <taxon>Fungi</taxon>
        <taxon>Dikarya</taxon>
        <taxon>Ascomycota</taxon>
        <taxon>Saccharomycotina</taxon>
        <taxon>Saccharomycetes</taxon>
        <taxon>Saccharomycetales</taxon>
        <taxon>Saccharomycetaceae</taxon>
        <taxon>Lachancea</taxon>
    </lineage>
</organism>
<dbReference type="SUPFAM" id="SSF52833">
    <property type="entry name" value="Thioredoxin-like"/>
    <property type="match status" value="1"/>
</dbReference>
<proteinExistence type="predicted"/>
<dbReference type="OrthoDB" id="60822at2759"/>
<protein>
    <submittedName>
        <fullName evidence="2">LAFE_0B00540g1_1</fullName>
    </submittedName>
</protein>
<sequence length="134" mass="15240">MPYPKITIKFCMKCKWTLRSAWYLQELLQTFGDSLKELSLVPAEVGEFKVLAYRDANEPELLIWDRRLEGGFPDSKVLKQRVRAVLFENSVAVGSHIARKVENKLLISAQDHSEGIVEAPDCPDCTLDVSKDDE</sequence>
<evidence type="ECO:0000256" key="1">
    <source>
        <dbReference type="ARBA" id="ARBA00023284"/>
    </source>
</evidence>
<dbReference type="EMBL" id="LT598489">
    <property type="protein sequence ID" value="SCV99698.1"/>
    <property type="molecule type" value="Genomic_DNA"/>
</dbReference>
<evidence type="ECO:0000313" key="2">
    <source>
        <dbReference type="EMBL" id="SCV99698.1"/>
    </source>
</evidence>
<accession>A0A1G4M7H1</accession>
<dbReference type="PANTHER" id="PTHR36417:SF2">
    <property type="entry name" value="SELENOPROTEIN DOMAIN PROTEIN (AFU_ORTHOLOGUE AFUA_1G05220)"/>
    <property type="match status" value="1"/>
</dbReference>
<dbReference type="PANTHER" id="PTHR36417">
    <property type="entry name" value="SELENOPROTEIN DOMAIN PROTEIN (AFU_ORTHOLOGUE AFUA_1G05220)"/>
    <property type="match status" value="1"/>
</dbReference>
<keyword evidence="3" id="KW-1185">Reference proteome</keyword>
<keyword evidence="1" id="KW-0676">Redox-active center</keyword>
<reference evidence="3" key="1">
    <citation type="submission" date="2016-03" db="EMBL/GenBank/DDBJ databases">
        <authorList>
            <person name="Devillers H."/>
        </authorList>
    </citation>
    <scope>NUCLEOTIDE SEQUENCE [LARGE SCALE GENOMIC DNA]</scope>
</reference>